<evidence type="ECO:0000256" key="1">
    <source>
        <dbReference type="SAM" id="MobiDB-lite"/>
    </source>
</evidence>
<dbReference type="EMBL" id="JBBWUH010000004">
    <property type="protein sequence ID" value="KAK8169382.1"/>
    <property type="molecule type" value="Genomic_DNA"/>
</dbReference>
<accession>A0ABR1XVN2</accession>
<organism evidence="2 3">
    <name type="scientific">Phyllosticta citrichinensis</name>
    <dbReference type="NCBI Taxonomy" id="1130410"/>
    <lineage>
        <taxon>Eukaryota</taxon>
        <taxon>Fungi</taxon>
        <taxon>Dikarya</taxon>
        <taxon>Ascomycota</taxon>
        <taxon>Pezizomycotina</taxon>
        <taxon>Dothideomycetes</taxon>
        <taxon>Dothideomycetes incertae sedis</taxon>
        <taxon>Botryosphaeriales</taxon>
        <taxon>Phyllostictaceae</taxon>
        <taxon>Phyllosticta</taxon>
    </lineage>
</organism>
<feature type="region of interest" description="Disordered" evidence="1">
    <location>
        <begin position="31"/>
        <end position="57"/>
    </location>
</feature>
<feature type="region of interest" description="Disordered" evidence="1">
    <location>
        <begin position="79"/>
        <end position="100"/>
    </location>
</feature>
<name>A0ABR1XVN2_9PEZI</name>
<feature type="compositionally biased region" description="Low complexity" evidence="1">
    <location>
        <begin position="31"/>
        <end position="43"/>
    </location>
</feature>
<reference evidence="2 3" key="1">
    <citation type="journal article" date="2022" name="G3 (Bethesda)">
        <title>Enemy or ally: a genomic approach to elucidate the lifestyle of Phyllosticta citrichinaensis.</title>
        <authorList>
            <person name="Buijs V.A."/>
            <person name="Groenewald J.Z."/>
            <person name="Haridas S."/>
            <person name="LaButti K.M."/>
            <person name="Lipzen A."/>
            <person name="Martin F.M."/>
            <person name="Barry K."/>
            <person name="Grigoriev I.V."/>
            <person name="Crous P.W."/>
            <person name="Seidl M.F."/>
        </authorList>
    </citation>
    <scope>NUCLEOTIDE SEQUENCE [LARGE SCALE GENOMIC DNA]</scope>
    <source>
        <strain evidence="2 3">CBS 129764</strain>
    </source>
</reference>
<keyword evidence="3" id="KW-1185">Reference proteome</keyword>
<dbReference type="Proteomes" id="UP001456524">
    <property type="component" value="Unassembled WGS sequence"/>
</dbReference>
<sequence>MGSLCSALPRSALSCSCCVLHFADEESAFQSFQSPSPQSSYASNVQRRRPESVNEDGTNHRCITVQFLQSFTTQYEFITSTEDVHRQPPPPPPDDDHEEPSVRYLIERFLASNTKSLELFCGCWFGGRLDLFWHLIAGLAGG</sequence>
<gene>
    <name evidence="2" type="ORF">IWX90DRAFT_413818</name>
</gene>
<proteinExistence type="predicted"/>
<protein>
    <submittedName>
        <fullName evidence="2">Uncharacterized protein</fullName>
    </submittedName>
</protein>
<comment type="caution">
    <text evidence="2">The sequence shown here is derived from an EMBL/GenBank/DDBJ whole genome shotgun (WGS) entry which is preliminary data.</text>
</comment>
<evidence type="ECO:0000313" key="3">
    <source>
        <dbReference type="Proteomes" id="UP001456524"/>
    </source>
</evidence>
<evidence type="ECO:0000313" key="2">
    <source>
        <dbReference type="EMBL" id="KAK8169382.1"/>
    </source>
</evidence>